<feature type="transmembrane region" description="Helical" evidence="7">
    <location>
        <begin position="136"/>
        <end position="156"/>
    </location>
</feature>
<dbReference type="PANTHER" id="PTHR23511">
    <property type="entry name" value="SYNAPTIC VESICLE GLYCOPROTEIN 2"/>
    <property type="match status" value="1"/>
</dbReference>
<feature type="transmembrane region" description="Helical" evidence="7">
    <location>
        <begin position="344"/>
        <end position="365"/>
    </location>
</feature>
<feature type="region of interest" description="Disordered" evidence="6">
    <location>
        <begin position="1"/>
        <end position="34"/>
    </location>
</feature>
<evidence type="ECO:0000259" key="8">
    <source>
        <dbReference type="PROSITE" id="PS50850"/>
    </source>
</evidence>
<evidence type="ECO:0000256" key="5">
    <source>
        <dbReference type="ARBA" id="ARBA00023136"/>
    </source>
</evidence>
<dbReference type="KEGG" id="acan:ACA1_089100"/>
<sequence length="521" mass="56729">MRATKSSVQDDEEYSEHALLDRDNGFTPSTPPSSSFERIGNGWFQYTAISLLGLGNASDAVELLAISYILPELPDITSAQKGALSAAMFGGMLVGGMVAGLLSDRLGRKPCLLASLFINAFFGLASAFAPNWVMLVVFRVLSGVGVGGSVPSVWTMATEILPLHRRGFYITIVAWWWMVGTIGTAGLAWIMLGALDLSWRWFAGACAIPSLVCGVLSIFVLPESPRFFLITRSYAEAIHVLDWISRTNGKGPCRLTEDDLLRQEKADPDTDDAGEYADDEVAVASPHVEKRLRVKEERVVHDHHFEPTSASSSSSARRKQRTTPKALLAPLYDLLHPSIARTTVLLTIIWWALNFGWYGLTLWLPTLFAKVGFAVDIYQDTFLVSASNLPGNIMVSLIIDRVGRKNLLGSTLVISTCLVVVLAFAQESKVAVQRTTAMGVLTSSGRLAALTAQFVNGALIDSSVFLLLIVTSANLIVGAGAAFFLVDTAHRRLADDVRVINEEDDPEKRDDPIILHSPHRS</sequence>
<evidence type="ECO:0000256" key="4">
    <source>
        <dbReference type="ARBA" id="ARBA00022989"/>
    </source>
</evidence>
<dbReference type="PROSITE" id="PS50850">
    <property type="entry name" value="MFS"/>
    <property type="match status" value="1"/>
</dbReference>
<dbReference type="SUPFAM" id="SSF103473">
    <property type="entry name" value="MFS general substrate transporter"/>
    <property type="match status" value="1"/>
</dbReference>
<evidence type="ECO:0000256" key="1">
    <source>
        <dbReference type="ARBA" id="ARBA00004141"/>
    </source>
</evidence>
<evidence type="ECO:0000313" key="9">
    <source>
        <dbReference type="EMBL" id="ELR16663.1"/>
    </source>
</evidence>
<name>L8GVP8_ACACF</name>
<accession>L8GVP8</accession>
<evidence type="ECO:0000256" key="2">
    <source>
        <dbReference type="ARBA" id="ARBA00022448"/>
    </source>
</evidence>
<dbReference type="GO" id="GO:0022857">
    <property type="term" value="F:transmembrane transporter activity"/>
    <property type="evidence" value="ECO:0007669"/>
    <property type="project" value="InterPro"/>
</dbReference>
<keyword evidence="4 7" id="KW-1133">Transmembrane helix</keyword>
<feature type="compositionally biased region" description="Basic and acidic residues" evidence="6">
    <location>
        <begin position="15"/>
        <end position="24"/>
    </location>
</feature>
<feature type="transmembrane region" description="Helical" evidence="7">
    <location>
        <begin position="201"/>
        <end position="222"/>
    </location>
</feature>
<organism evidence="9 10">
    <name type="scientific">Acanthamoeba castellanii (strain ATCC 30010 / Neff)</name>
    <dbReference type="NCBI Taxonomy" id="1257118"/>
    <lineage>
        <taxon>Eukaryota</taxon>
        <taxon>Amoebozoa</taxon>
        <taxon>Discosea</taxon>
        <taxon>Longamoebia</taxon>
        <taxon>Centramoebida</taxon>
        <taxon>Acanthamoebidae</taxon>
        <taxon>Acanthamoeba</taxon>
    </lineage>
</organism>
<dbReference type="OMA" id="LKQVWDN"/>
<feature type="transmembrane region" description="Helical" evidence="7">
    <location>
        <begin position="82"/>
        <end position="102"/>
    </location>
</feature>
<dbReference type="STRING" id="1257118.L8GVP8"/>
<proteinExistence type="predicted"/>
<dbReference type="RefSeq" id="XP_004338676.1">
    <property type="nucleotide sequence ID" value="XM_004338628.1"/>
</dbReference>
<evidence type="ECO:0000256" key="7">
    <source>
        <dbReference type="SAM" id="Phobius"/>
    </source>
</evidence>
<keyword evidence="10" id="KW-1185">Reference proteome</keyword>
<dbReference type="VEuPathDB" id="AmoebaDB:ACA1_089100"/>
<feature type="transmembrane region" description="Helical" evidence="7">
    <location>
        <begin position="168"/>
        <end position="195"/>
    </location>
</feature>
<dbReference type="AlphaFoldDB" id="L8GVP8"/>
<dbReference type="OrthoDB" id="3936150at2759"/>
<evidence type="ECO:0000256" key="6">
    <source>
        <dbReference type="SAM" id="MobiDB-lite"/>
    </source>
</evidence>
<dbReference type="EMBL" id="KB007985">
    <property type="protein sequence ID" value="ELR16663.1"/>
    <property type="molecule type" value="Genomic_DNA"/>
</dbReference>
<protein>
    <submittedName>
        <fullName evidence="9">Transporter, major facilitator subfamily protein</fullName>
    </submittedName>
</protein>
<dbReference type="PANTHER" id="PTHR23511:SF34">
    <property type="entry name" value="SYNAPTIC VESICLE GLYCOPROTEIN 2"/>
    <property type="match status" value="1"/>
</dbReference>
<dbReference type="Gene3D" id="1.20.1250.20">
    <property type="entry name" value="MFS general substrate transporter like domains"/>
    <property type="match status" value="1"/>
</dbReference>
<evidence type="ECO:0000256" key="3">
    <source>
        <dbReference type="ARBA" id="ARBA00022692"/>
    </source>
</evidence>
<dbReference type="Pfam" id="PF07690">
    <property type="entry name" value="MFS_1"/>
    <property type="match status" value="1"/>
</dbReference>
<feature type="transmembrane region" description="Helical" evidence="7">
    <location>
        <begin position="43"/>
        <end position="70"/>
    </location>
</feature>
<dbReference type="Proteomes" id="UP000011083">
    <property type="component" value="Unassembled WGS sequence"/>
</dbReference>
<dbReference type="InterPro" id="IPR020846">
    <property type="entry name" value="MFS_dom"/>
</dbReference>
<comment type="subcellular location">
    <subcellularLocation>
        <location evidence="1">Membrane</location>
        <topology evidence="1">Multi-pass membrane protein</topology>
    </subcellularLocation>
</comment>
<feature type="transmembrane region" description="Helical" evidence="7">
    <location>
        <begin position="377"/>
        <end position="399"/>
    </location>
</feature>
<feature type="transmembrane region" description="Helical" evidence="7">
    <location>
        <begin position="464"/>
        <end position="486"/>
    </location>
</feature>
<dbReference type="PROSITE" id="PS00216">
    <property type="entry name" value="SUGAR_TRANSPORT_1"/>
    <property type="match status" value="2"/>
</dbReference>
<dbReference type="GO" id="GO:0016020">
    <property type="term" value="C:membrane"/>
    <property type="evidence" value="ECO:0007669"/>
    <property type="project" value="UniProtKB-SubCell"/>
</dbReference>
<gene>
    <name evidence="9" type="ORF">ACA1_089100</name>
</gene>
<keyword evidence="3 7" id="KW-0812">Transmembrane</keyword>
<keyword evidence="5 7" id="KW-0472">Membrane</keyword>
<evidence type="ECO:0000313" key="10">
    <source>
        <dbReference type="Proteomes" id="UP000011083"/>
    </source>
</evidence>
<dbReference type="InterPro" id="IPR005829">
    <property type="entry name" value="Sugar_transporter_CS"/>
</dbReference>
<dbReference type="InterPro" id="IPR011701">
    <property type="entry name" value="MFS"/>
</dbReference>
<reference evidence="9 10" key="1">
    <citation type="journal article" date="2013" name="Genome Biol.">
        <title>Genome of Acanthamoeba castellanii highlights extensive lateral gene transfer and early evolution of tyrosine kinase signaling.</title>
        <authorList>
            <person name="Clarke M."/>
            <person name="Lohan A.J."/>
            <person name="Liu B."/>
            <person name="Lagkouvardos I."/>
            <person name="Roy S."/>
            <person name="Zafar N."/>
            <person name="Bertelli C."/>
            <person name="Schilde C."/>
            <person name="Kianianmomeni A."/>
            <person name="Burglin T.R."/>
            <person name="Frech C."/>
            <person name="Turcotte B."/>
            <person name="Kopec K.O."/>
            <person name="Synnott J.M."/>
            <person name="Choo C."/>
            <person name="Paponov I."/>
            <person name="Finkler A."/>
            <person name="Soon Heng Tan C."/>
            <person name="Hutchins A.P."/>
            <person name="Weinmeier T."/>
            <person name="Rattei T."/>
            <person name="Chu J.S."/>
            <person name="Gimenez G."/>
            <person name="Irimia M."/>
            <person name="Rigden D.J."/>
            <person name="Fitzpatrick D.A."/>
            <person name="Lorenzo-Morales J."/>
            <person name="Bateman A."/>
            <person name="Chiu C.H."/>
            <person name="Tang P."/>
            <person name="Hegemann P."/>
            <person name="Fromm H."/>
            <person name="Raoult D."/>
            <person name="Greub G."/>
            <person name="Miranda-Saavedra D."/>
            <person name="Chen N."/>
            <person name="Nash P."/>
            <person name="Ginger M.L."/>
            <person name="Horn M."/>
            <person name="Schaap P."/>
            <person name="Caler L."/>
            <person name="Loftus B."/>
        </authorList>
    </citation>
    <scope>NUCLEOTIDE SEQUENCE [LARGE SCALE GENOMIC DNA]</scope>
    <source>
        <strain evidence="9 10">Neff</strain>
    </source>
</reference>
<feature type="transmembrane region" description="Helical" evidence="7">
    <location>
        <begin position="111"/>
        <end position="130"/>
    </location>
</feature>
<feature type="domain" description="Major facilitator superfamily (MFS) profile" evidence="8">
    <location>
        <begin position="43"/>
        <end position="521"/>
    </location>
</feature>
<feature type="transmembrane region" description="Helical" evidence="7">
    <location>
        <begin position="406"/>
        <end position="425"/>
    </location>
</feature>
<keyword evidence="2" id="KW-0813">Transport</keyword>
<dbReference type="GeneID" id="14917446"/>
<dbReference type="InterPro" id="IPR036259">
    <property type="entry name" value="MFS_trans_sf"/>
</dbReference>